<dbReference type="RefSeq" id="WP_170275732.1">
    <property type="nucleotide sequence ID" value="NZ_CP041743.1"/>
</dbReference>
<dbReference type="AlphaFoldDB" id="A0A1I3DKT4"/>
<dbReference type="Pfam" id="PF14534">
    <property type="entry name" value="DUF4440"/>
    <property type="match status" value="1"/>
</dbReference>
<reference evidence="2 3" key="1">
    <citation type="submission" date="2016-10" db="EMBL/GenBank/DDBJ databases">
        <authorList>
            <person name="de Groot N.N."/>
        </authorList>
    </citation>
    <scope>NUCLEOTIDE SEQUENCE [LARGE SCALE GENOMIC DNA]</scope>
    <source>
        <strain evidence="2 3">LMG 23650</strain>
    </source>
</reference>
<dbReference type="SUPFAM" id="SSF54427">
    <property type="entry name" value="NTF2-like"/>
    <property type="match status" value="1"/>
</dbReference>
<dbReference type="EMBL" id="FOQU01000001">
    <property type="protein sequence ID" value="SFH87189.1"/>
    <property type="molecule type" value="Genomic_DNA"/>
</dbReference>
<evidence type="ECO:0000313" key="2">
    <source>
        <dbReference type="EMBL" id="SFH87189.1"/>
    </source>
</evidence>
<dbReference type="Proteomes" id="UP000199548">
    <property type="component" value="Unassembled WGS sequence"/>
</dbReference>
<keyword evidence="3" id="KW-1185">Reference proteome</keyword>
<evidence type="ECO:0000259" key="1">
    <source>
        <dbReference type="Pfam" id="PF14534"/>
    </source>
</evidence>
<name>A0A1I3DKT4_9BURK</name>
<accession>A0A1I3DKT4</accession>
<dbReference type="Gene3D" id="3.10.450.50">
    <property type="match status" value="1"/>
</dbReference>
<organism evidence="2 3">
    <name type="scientific">Paraburkholderia megapolitana</name>
    <dbReference type="NCBI Taxonomy" id="420953"/>
    <lineage>
        <taxon>Bacteria</taxon>
        <taxon>Pseudomonadati</taxon>
        <taxon>Pseudomonadota</taxon>
        <taxon>Betaproteobacteria</taxon>
        <taxon>Burkholderiales</taxon>
        <taxon>Burkholderiaceae</taxon>
        <taxon>Paraburkholderia</taxon>
    </lineage>
</organism>
<dbReference type="InterPro" id="IPR032710">
    <property type="entry name" value="NTF2-like_dom_sf"/>
</dbReference>
<feature type="domain" description="DUF4440" evidence="1">
    <location>
        <begin position="20"/>
        <end position="124"/>
    </location>
</feature>
<proteinExistence type="predicted"/>
<protein>
    <recommendedName>
        <fullName evidence="1">DUF4440 domain-containing protein</fullName>
    </recommendedName>
</protein>
<dbReference type="InterPro" id="IPR027843">
    <property type="entry name" value="DUF4440"/>
</dbReference>
<gene>
    <name evidence="2" type="ORF">SAMN05192543_101375</name>
</gene>
<sequence length="136" mass="15000">MANANTDFQQFFKDREAAGQSFVNGNAGPVTRLIATRVPVTFFGPTGTVEQQAGAIAEVFRKQAAPFRRGDSELETLQVHVDSTSAYWVGIQKARVTIGNLATPMDMNLRVTELFRLEDGAWKLVHRHADPLGPRT</sequence>
<evidence type="ECO:0000313" key="3">
    <source>
        <dbReference type="Proteomes" id="UP000199548"/>
    </source>
</evidence>